<dbReference type="Pfam" id="PF00132">
    <property type="entry name" value="Hexapep"/>
    <property type="match status" value="1"/>
</dbReference>
<dbReference type="InterPro" id="IPR050484">
    <property type="entry name" value="Transf_Hexapept/Carb_Anhydrase"/>
</dbReference>
<dbReference type="OrthoDB" id="9803036at2"/>
<organism evidence="1 2">
    <name type="scientific">Emcibacter nanhaiensis</name>
    <dbReference type="NCBI Taxonomy" id="1505037"/>
    <lineage>
        <taxon>Bacteria</taxon>
        <taxon>Pseudomonadati</taxon>
        <taxon>Pseudomonadota</taxon>
        <taxon>Alphaproteobacteria</taxon>
        <taxon>Emcibacterales</taxon>
        <taxon>Emcibacteraceae</taxon>
        <taxon>Emcibacter</taxon>
    </lineage>
</organism>
<comment type="caution">
    <text evidence="1">The sequence shown here is derived from an EMBL/GenBank/DDBJ whole genome shotgun (WGS) entry which is preliminary data.</text>
</comment>
<dbReference type="SUPFAM" id="SSF51161">
    <property type="entry name" value="Trimeric LpxA-like enzymes"/>
    <property type="match status" value="1"/>
</dbReference>
<dbReference type="InterPro" id="IPR001451">
    <property type="entry name" value="Hexapep"/>
</dbReference>
<dbReference type="CDD" id="cd04645">
    <property type="entry name" value="LbH_gamma_CA_like"/>
    <property type="match status" value="1"/>
</dbReference>
<evidence type="ECO:0000313" key="1">
    <source>
        <dbReference type="EMBL" id="TPD62769.1"/>
    </source>
</evidence>
<dbReference type="RefSeq" id="WP_139938019.1">
    <property type="nucleotide sequence ID" value="NZ_JBHSYP010000022.1"/>
</dbReference>
<dbReference type="Proteomes" id="UP000319148">
    <property type="component" value="Unassembled WGS sequence"/>
</dbReference>
<dbReference type="EMBL" id="VFIY01000004">
    <property type="protein sequence ID" value="TPD62769.1"/>
    <property type="molecule type" value="Genomic_DNA"/>
</dbReference>
<evidence type="ECO:0000313" key="2">
    <source>
        <dbReference type="Proteomes" id="UP000319148"/>
    </source>
</evidence>
<gene>
    <name evidence="1" type="ORF">FIV46_01435</name>
</gene>
<dbReference type="InterPro" id="IPR047324">
    <property type="entry name" value="LbH_gamma_CA-like"/>
</dbReference>
<dbReference type="PANTHER" id="PTHR13061:SF29">
    <property type="entry name" value="GAMMA CARBONIC ANHYDRASE-LIKE 1, MITOCHONDRIAL-RELATED"/>
    <property type="match status" value="1"/>
</dbReference>
<dbReference type="AlphaFoldDB" id="A0A501PQG4"/>
<name>A0A501PQG4_9PROT</name>
<dbReference type="InterPro" id="IPR011004">
    <property type="entry name" value="Trimer_LpxA-like_sf"/>
</dbReference>
<accession>A0A501PQG4</accession>
<dbReference type="Gene3D" id="2.160.10.10">
    <property type="entry name" value="Hexapeptide repeat proteins"/>
    <property type="match status" value="1"/>
</dbReference>
<reference evidence="2" key="1">
    <citation type="submission" date="2019-06" db="EMBL/GenBank/DDBJ databases">
        <title>The complete genome of Emcibacter congregatus ZYLT.</title>
        <authorList>
            <person name="Zhao Z."/>
        </authorList>
    </citation>
    <scope>NUCLEOTIDE SEQUENCE [LARGE SCALE GENOMIC DNA]</scope>
    <source>
        <strain evidence="2">MCCC 1A06723</strain>
    </source>
</reference>
<proteinExistence type="predicted"/>
<sequence>MSEKQSRRVNGGGKIYPYRGVWPTIHETAFIAPGARIIGDVHIGAGSSIWFNCVLRGDVNKIRIGCNSNIQDGSVVHVEGGGAETVIGDDVLVGHLALVHGTTIEDGGFVGMKAVTMDGCHIGAQGMLGAGALLSPGKKIGPGELWLGQPARHIRDMSEEMKAGLRDGTDHYKQLAQEYLEDY</sequence>
<protein>
    <submittedName>
        <fullName evidence="1">Gamma carbonic anhydrase family protein</fullName>
    </submittedName>
</protein>
<dbReference type="PANTHER" id="PTHR13061">
    <property type="entry name" value="DYNACTIN SUBUNIT P25"/>
    <property type="match status" value="1"/>
</dbReference>
<keyword evidence="2" id="KW-1185">Reference proteome</keyword>